<dbReference type="KEGG" id="boz:DBV39_00540"/>
<accession>A0A2R4XF59</accession>
<feature type="transmembrane region" description="Helical" evidence="1">
    <location>
        <begin position="6"/>
        <end position="23"/>
    </location>
</feature>
<reference evidence="3 4" key="1">
    <citation type="submission" date="2018-04" db="EMBL/GenBank/DDBJ databases">
        <title>Bordetella sp. HZ20 isolated from seawater.</title>
        <authorList>
            <person name="Sun C."/>
        </authorList>
    </citation>
    <scope>NUCLEOTIDE SEQUENCE [LARGE SCALE GENOMIC DNA]</scope>
    <source>
        <strain evidence="3 4">HZ20</strain>
    </source>
</reference>
<evidence type="ECO:0000256" key="1">
    <source>
        <dbReference type="SAM" id="Phobius"/>
    </source>
</evidence>
<sequence>MDGVVGGVVLAGVVVAGFVDRALACLRHRARFTMLATSVVAVLLLAGCSSPTTLYYTLSAPPAGQPVAMQSTGSSTPVAYRINSVTIPAQVDDTSLVVRQSPDQLMVLTFDRWTAPLSDQLRDALSQALTREMGVPPLQNLASNPTGPGQRSVSQVSVDVQRFDLLPGQAALLDVAWQVDVPGQTRQSGQSLTCYSELRTAAAPGVAPLVAAQQSNVLKLAGQIGQALSSATVSDARCF</sequence>
<keyword evidence="1" id="KW-0812">Transmembrane</keyword>
<organism evidence="3 4">
    <name type="scientific">Orrella marina</name>
    <dbReference type="NCBI Taxonomy" id="2163011"/>
    <lineage>
        <taxon>Bacteria</taxon>
        <taxon>Pseudomonadati</taxon>
        <taxon>Pseudomonadota</taxon>
        <taxon>Betaproteobacteria</taxon>
        <taxon>Burkholderiales</taxon>
        <taxon>Alcaligenaceae</taxon>
        <taxon>Orrella</taxon>
    </lineage>
</organism>
<dbReference type="Gene3D" id="3.40.50.10610">
    <property type="entry name" value="ABC-type transport auxiliary lipoprotein component"/>
    <property type="match status" value="1"/>
</dbReference>
<evidence type="ECO:0000313" key="4">
    <source>
        <dbReference type="Proteomes" id="UP000244571"/>
    </source>
</evidence>
<evidence type="ECO:0000313" key="3">
    <source>
        <dbReference type="EMBL" id="AWB32445.1"/>
    </source>
</evidence>
<evidence type="ECO:0000259" key="2">
    <source>
        <dbReference type="Pfam" id="PF03886"/>
    </source>
</evidence>
<keyword evidence="4" id="KW-1185">Reference proteome</keyword>
<keyword evidence="1" id="KW-1133">Transmembrane helix</keyword>
<protein>
    <recommendedName>
        <fullName evidence="2">ABC-type transport auxiliary lipoprotein component domain-containing protein</fullName>
    </recommendedName>
</protein>
<gene>
    <name evidence="3" type="ORF">DBV39_00540</name>
</gene>
<feature type="transmembrane region" description="Helical" evidence="1">
    <location>
        <begin position="35"/>
        <end position="58"/>
    </location>
</feature>
<keyword evidence="1" id="KW-0472">Membrane</keyword>
<dbReference type="EMBL" id="CP028901">
    <property type="protein sequence ID" value="AWB32445.1"/>
    <property type="molecule type" value="Genomic_DNA"/>
</dbReference>
<dbReference type="AlphaFoldDB" id="A0A2R4XF59"/>
<proteinExistence type="predicted"/>
<name>A0A2R4XF59_9BURK</name>
<dbReference type="Proteomes" id="UP000244571">
    <property type="component" value="Chromosome"/>
</dbReference>
<dbReference type="InterPro" id="IPR005586">
    <property type="entry name" value="ABC_trans_aux"/>
</dbReference>
<feature type="domain" description="ABC-type transport auxiliary lipoprotein component" evidence="2">
    <location>
        <begin position="56"/>
        <end position="224"/>
    </location>
</feature>
<dbReference type="Pfam" id="PF03886">
    <property type="entry name" value="ABC_trans_aux"/>
    <property type="match status" value="1"/>
</dbReference>
<dbReference type="SUPFAM" id="SSF159594">
    <property type="entry name" value="XCC0632-like"/>
    <property type="match status" value="1"/>
</dbReference>